<keyword evidence="4" id="KW-1185">Reference proteome</keyword>
<dbReference type="PANTHER" id="PTHR16165:SF5">
    <property type="entry name" value="NXPE FAMILY MEMBER 3"/>
    <property type="match status" value="1"/>
</dbReference>
<dbReference type="OMA" id="HRIMSIR"/>
<organism evidence="3 4">
    <name type="scientific">Patiria miniata</name>
    <name type="common">Bat star</name>
    <name type="synonym">Asterina miniata</name>
    <dbReference type="NCBI Taxonomy" id="46514"/>
    <lineage>
        <taxon>Eukaryota</taxon>
        <taxon>Metazoa</taxon>
        <taxon>Echinodermata</taxon>
        <taxon>Eleutherozoa</taxon>
        <taxon>Asterozoa</taxon>
        <taxon>Asteroidea</taxon>
        <taxon>Valvatacea</taxon>
        <taxon>Valvatida</taxon>
        <taxon>Asterinidae</taxon>
        <taxon>Patiria</taxon>
    </lineage>
</organism>
<proteinExistence type="predicted"/>
<feature type="transmembrane region" description="Helical" evidence="1">
    <location>
        <begin position="33"/>
        <end position="50"/>
    </location>
</feature>
<dbReference type="InterPro" id="IPR057106">
    <property type="entry name" value="NXPE4_C"/>
</dbReference>
<dbReference type="AlphaFoldDB" id="A0A913ZH02"/>
<protein>
    <recommendedName>
        <fullName evidence="2">NXPE C-terminal domain-containing protein</fullName>
    </recommendedName>
</protein>
<dbReference type="RefSeq" id="XP_038050326.1">
    <property type="nucleotide sequence ID" value="XM_038194398.1"/>
</dbReference>
<keyword evidence="1" id="KW-0472">Membrane</keyword>
<evidence type="ECO:0000259" key="2">
    <source>
        <dbReference type="Pfam" id="PF24536"/>
    </source>
</evidence>
<dbReference type="Pfam" id="PF06312">
    <property type="entry name" value="Neurexophilin"/>
    <property type="match status" value="1"/>
</dbReference>
<dbReference type="InterPro" id="IPR026845">
    <property type="entry name" value="NXPH/NXPE"/>
</dbReference>
<dbReference type="OrthoDB" id="5950832at2759"/>
<dbReference type="GeneID" id="119723639"/>
<dbReference type="EnsemblMetazoa" id="XM_038194398.1">
    <property type="protein sequence ID" value="XP_038050326.1"/>
    <property type="gene ID" value="LOC119723639"/>
</dbReference>
<feature type="domain" description="NXPE C-terminal" evidence="2">
    <location>
        <begin position="379"/>
        <end position="604"/>
    </location>
</feature>
<dbReference type="Proteomes" id="UP000887568">
    <property type="component" value="Unplaced"/>
</dbReference>
<sequence length="609" mass="68295">MASNKTSNNNLNGSKTYAGNTASPIGKACRRSWLLWAILINGLVLYTLLYCGTSNEQWYQPQPALSTNFTRNVSSTRVLSSNATQVLNASSKPITDVLLSTSKPYVPKLNATVLPSTSAAQVPNPTSTSNSFFYIRNPKASYTVCDQLELYIASRDAKNKRKTRGGDHMWPFLRTASLYASAPADELIDHGNGTYTARFTLHWTGEIEPLVRLSFSAEHADFLRNIRERAPMRFAYDALFTDGNTTVEITPCHIERDVFVDKRAAGLSLSSKSEVCDFSNRTAGTTWYCLKPKTLTCSNFTQHRGNMKRGGEYVKARIRPGESSVVGRPGTLKNTGKLKKVTVISNVSDATCLDLPTCTFGLPPKQPNHAAGFYFKDSWRSKLCRAREFHLPDTLKCLSNKSLYFYGDSTLRQWFEYLATNLGQTMKEEAIPGAGHPKVGPRRARDTQHNITMFFRLHEYPIRSGWVNVTDIKFTVSEIDDLEGGANTVVAFTLWAHFTPTNLTYYRSRLEHIRDALVRLQKRGTGTSPVFFKSANTRNSVSTGTSDLYAYDLDQTMRAVFADVPDVAIIDVWDMTLSHRSGYRIHPVKDVIREEVKMYLNFLCKTPSV</sequence>
<evidence type="ECO:0000313" key="4">
    <source>
        <dbReference type="Proteomes" id="UP000887568"/>
    </source>
</evidence>
<evidence type="ECO:0000256" key="1">
    <source>
        <dbReference type="SAM" id="Phobius"/>
    </source>
</evidence>
<dbReference type="PANTHER" id="PTHR16165">
    <property type="entry name" value="NXPE FAMILY MEMBER"/>
    <property type="match status" value="1"/>
</dbReference>
<accession>A0A913ZH02</accession>
<name>A0A913ZH02_PATMI</name>
<evidence type="ECO:0000313" key="3">
    <source>
        <dbReference type="EnsemblMetazoa" id="XP_038050326.1"/>
    </source>
</evidence>
<keyword evidence="1" id="KW-0812">Transmembrane</keyword>
<dbReference type="Pfam" id="PF24536">
    <property type="entry name" value="NXPE4_C"/>
    <property type="match status" value="1"/>
</dbReference>
<keyword evidence="1" id="KW-1133">Transmembrane helix</keyword>
<reference evidence="3" key="1">
    <citation type="submission" date="2022-11" db="UniProtKB">
        <authorList>
            <consortium name="EnsemblMetazoa"/>
        </authorList>
    </citation>
    <scope>IDENTIFICATION</scope>
</reference>